<sequence length="516" mass="57342">MTVTQSDIAVRTESLLRPDSGRVISRLFVPGQEDFGSNQARTDQVIERLLHLEESEVCRELQELTERFGSRHKHLYEVFEMNAQKVSGRVDTDERLSLERWRLLGALFTHEYSIEGASVTNPSAVMHPDQSGLAEGFARFVMSVRGIGEGHRSSIGFRVGTISQEGEIAFDPPGVYPVTGHHFETLLCKEDFIGLQEAEGGLGENARHLLAGMGARFTVAEFHDALMKFSRERDSFLYADVTVRQFRLVAERNYIVTFPIDTEISERVLWPNSTAEWRGMEDARFVRFEDETGVRYLATYTAFDGLEISQQLLSTSDFVTFESHPISGFAAVGKGLAIFPRKIGGRYAAMSRADHETNFVSYSDSLTHWTDATPVQVPNKSWELIQMGNCGSPIETDSGWLLFTHAVGPMRTYCISALLLNLEDPTIVIGSLKDALLCPTEAERDGYTPNVLYSCGSFQMGKHVMIPYGIADQSIGIALVHIDDLVSSLIAQHQDSGSVITDDTASIKRNGASNTY</sequence>
<dbReference type="InterPro" id="IPR007184">
    <property type="entry name" value="Mannoside_phosphorylase"/>
</dbReference>
<dbReference type="PANTHER" id="PTHR34106:SF4">
    <property type="entry name" value="BLL5143 PROTEIN"/>
    <property type="match status" value="1"/>
</dbReference>
<evidence type="ECO:0000256" key="2">
    <source>
        <dbReference type="ARBA" id="ARBA00022679"/>
    </source>
</evidence>
<dbReference type="GO" id="GO:0016757">
    <property type="term" value="F:glycosyltransferase activity"/>
    <property type="evidence" value="ECO:0007669"/>
    <property type="project" value="UniProtKB-KW"/>
</dbReference>
<gene>
    <name evidence="3" type="ORF">UFOPK1808_00308</name>
    <name evidence="4" type="ORF">UFOPK1889_00152</name>
</gene>
<reference evidence="4" key="1">
    <citation type="submission" date="2020-05" db="EMBL/GenBank/DDBJ databases">
        <authorList>
            <person name="Chiriac C."/>
            <person name="Salcher M."/>
            <person name="Ghai R."/>
            <person name="Kavagutti S V."/>
        </authorList>
    </citation>
    <scope>NUCLEOTIDE SEQUENCE</scope>
</reference>
<dbReference type="InterPro" id="IPR023296">
    <property type="entry name" value="Glyco_hydro_beta-prop_sf"/>
</dbReference>
<evidence type="ECO:0000313" key="3">
    <source>
        <dbReference type="EMBL" id="CAB4593760.1"/>
    </source>
</evidence>
<accession>A0A6J6H586</accession>
<keyword evidence="1" id="KW-0328">Glycosyltransferase</keyword>
<dbReference type="Gene3D" id="2.115.10.20">
    <property type="entry name" value="Glycosyl hydrolase domain, family 43"/>
    <property type="match status" value="1"/>
</dbReference>
<evidence type="ECO:0000256" key="1">
    <source>
        <dbReference type="ARBA" id="ARBA00022676"/>
    </source>
</evidence>
<evidence type="ECO:0000313" key="4">
    <source>
        <dbReference type="EMBL" id="CAB4608842.1"/>
    </source>
</evidence>
<organism evidence="4">
    <name type="scientific">freshwater metagenome</name>
    <dbReference type="NCBI Taxonomy" id="449393"/>
    <lineage>
        <taxon>unclassified sequences</taxon>
        <taxon>metagenomes</taxon>
        <taxon>ecological metagenomes</taxon>
    </lineage>
</organism>
<dbReference type="EMBL" id="CAEZUZ010000012">
    <property type="protein sequence ID" value="CAB4608842.1"/>
    <property type="molecule type" value="Genomic_DNA"/>
</dbReference>
<dbReference type="PANTHER" id="PTHR34106">
    <property type="entry name" value="GLYCOSIDASE"/>
    <property type="match status" value="1"/>
</dbReference>
<proteinExistence type="predicted"/>
<dbReference type="EMBL" id="CAEZUL010000020">
    <property type="protein sequence ID" value="CAB4593760.1"/>
    <property type="molecule type" value="Genomic_DNA"/>
</dbReference>
<dbReference type="AlphaFoldDB" id="A0A6J6H586"/>
<dbReference type="SUPFAM" id="SSF75005">
    <property type="entry name" value="Arabinanase/levansucrase/invertase"/>
    <property type="match status" value="1"/>
</dbReference>
<name>A0A6J6H586_9ZZZZ</name>
<protein>
    <submittedName>
        <fullName evidence="4">Unannotated protein</fullName>
    </submittedName>
</protein>
<dbReference type="Pfam" id="PF04041">
    <property type="entry name" value="Glyco_hydro_130"/>
    <property type="match status" value="1"/>
</dbReference>
<keyword evidence="2" id="KW-0808">Transferase</keyword>